<reference evidence="3 4" key="1">
    <citation type="submission" date="2019-03" db="EMBL/GenBank/DDBJ databases">
        <title>Genomic Encyclopedia of Type Strains, Phase IV (KMG-IV): sequencing the most valuable type-strain genomes for metagenomic binning, comparative biology and taxonomic classification.</title>
        <authorList>
            <person name="Goeker M."/>
        </authorList>
    </citation>
    <scope>NUCLEOTIDE SEQUENCE [LARGE SCALE GENOMIC DNA]</scope>
    <source>
        <strain evidence="3 4">DSM 203</strain>
    </source>
</reference>
<keyword evidence="1" id="KW-0732">Signal</keyword>
<dbReference type="InterPro" id="IPR021796">
    <property type="entry name" value="Tll0287-like_dom"/>
</dbReference>
<evidence type="ECO:0000313" key="3">
    <source>
        <dbReference type="EMBL" id="TCW38521.1"/>
    </source>
</evidence>
<feature type="domain" description="Tll0287-like" evidence="2">
    <location>
        <begin position="30"/>
        <end position="188"/>
    </location>
</feature>
<accession>A0A4R4AGZ7</accession>
<feature type="chain" id="PRO_5020451909" evidence="1">
    <location>
        <begin position="22"/>
        <end position="190"/>
    </location>
</feature>
<protein>
    <submittedName>
        <fullName evidence="3">Uncharacterized protein DUF3365</fullName>
    </submittedName>
</protein>
<dbReference type="Pfam" id="PF11845">
    <property type="entry name" value="Tll0287-like"/>
    <property type="match status" value="1"/>
</dbReference>
<evidence type="ECO:0000313" key="4">
    <source>
        <dbReference type="Proteomes" id="UP000295247"/>
    </source>
</evidence>
<name>A0A4R4AGZ7_MARGR</name>
<proteinExistence type="predicted"/>
<gene>
    <name evidence="3" type="ORF">EDC29_102417</name>
</gene>
<feature type="signal peptide" evidence="1">
    <location>
        <begin position="1"/>
        <end position="21"/>
    </location>
</feature>
<dbReference type="RefSeq" id="WP_123142747.1">
    <property type="nucleotide sequence ID" value="NZ_NRRH01000007.1"/>
</dbReference>
<dbReference type="EMBL" id="SMDC01000002">
    <property type="protein sequence ID" value="TCW38521.1"/>
    <property type="molecule type" value="Genomic_DNA"/>
</dbReference>
<evidence type="ECO:0000256" key="1">
    <source>
        <dbReference type="SAM" id="SignalP"/>
    </source>
</evidence>
<dbReference type="Proteomes" id="UP000295247">
    <property type="component" value="Unassembled WGS sequence"/>
</dbReference>
<sequence length="190" mass="20440">MKTLIQWSLAPALLIAAGAHAETAPDPRVAEAKTLIQQFAGTLQGELKEALEAGGPVRAIEVCEERAPVIADELSAQSGWSVGRTSLGVRNAARNTPDAWEREILDQFEEQRAAGESVAGLAHAEVVEDEDGRRFRFMKAIPTAEVCLACHGDHLTPEVAAALDERYPEDNARGYRAGDIRGAFTLAKPL</sequence>
<dbReference type="AlphaFoldDB" id="A0A4R4AGZ7"/>
<comment type="caution">
    <text evidence="3">The sequence shown here is derived from an EMBL/GenBank/DDBJ whole genome shotgun (WGS) entry which is preliminary data.</text>
</comment>
<organism evidence="3 4">
    <name type="scientific">Marichromatium gracile</name>
    <name type="common">Chromatium gracile</name>
    <dbReference type="NCBI Taxonomy" id="1048"/>
    <lineage>
        <taxon>Bacteria</taxon>
        <taxon>Pseudomonadati</taxon>
        <taxon>Pseudomonadota</taxon>
        <taxon>Gammaproteobacteria</taxon>
        <taxon>Chromatiales</taxon>
        <taxon>Chromatiaceae</taxon>
        <taxon>Marichromatium</taxon>
    </lineage>
</organism>
<evidence type="ECO:0000259" key="2">
    <source>
        <dbReference type="Pfam" id="PF11845"/>
    </source>
</evidence>